<reference evidence="2" key="1">
    <citation type="submission" date="2014-07" db="EMBL/GenBank/DDBJ databases">
        <authorList>
            <person name="Hornung V.Bastian."/>
        </authorList>
    </citation>
    <scope>NUCLEOTIDE SEQUENCE</scope>
    <source>
        <strain evidence="2">PCE-S</strain>
    </source>
</reference>
<protein>
    <submittedName>
        <fullName evidence="2">Uncharacterized protein</fullName>
    </submittedName>
</protein>
<accession>A0A098AW28</accession>
<dbReference type="EMBL" id="LK996018">
    <property type="protein sequence ID" value="CDV96357.1"/>
    <property type="molecule type" value="Genomic_DNA"/>
</dbReference>
<dbReference type="RefSeq" id="WP_208926866.1">
    <property type="nucleotide sequence ID" value="NZ_LK996018.1"/>
</dbReference>
<feature type="region of interest" description="Disordered" evidence="1">
    <location>
        <begin position="38"/>
        <end position="63"/>
    </location>
</feature>
<sequence length="63" mass="6835">MKVKVTKEFVAGAETYPAGQSADLADEVADRVIGIGWAEPEEVDDKKPKNKGSFQKKHDSTGE</sequence>
<dbReference type="AlphaFoldDB" id="A0A098AW28"/>
<evidence type="ECO:0000256" key="1">
    <source>
        <dbReference type="SAM" id="MobiDB-lite"/>
    </source>
</evidence>
<dbReference type="PATRIC" id="fig|49338.4.peg.5769"/>
<name>A0A098AW28_DESHA</name>
<proteinExistence type="predicted"/>
<evidence type="ECO:0000313" key="2">
    <source>
        <dbReference type="EMBL" id="CDV96357.1"/>
    </source>
</evidence>
<organism evidence="2">
    <name type="scientific">Desulfitobacterium hafniense</name>
    <name type="common">Desulfitobacterium frappieri</name>
    <dbReference type="NCBI Taxonomy" id="49338"/>
    <lineage>
        <taxon>Bacteria</taxon>
        <taxon>Bacillati</taxon>
        <taxon>Bacillota</taxon>
        <taxon>Clostridia</taxon>
        <taxon>Eubacteriales</taxon>
        <taxon>Desulfitobacteriaceae</taxon>
        <taxon>Desulfitobacterium</taxon>
    </lineage>
</organism>
<gene>
    <name evidence="2" type="ORF">DPCES_5359</name>
</gene>